<dbReference type="PANTHER" id="PTHR35895:SF1">
    <property type="entry name" value="LIPID-BINDING SERUM GLYCOPROTEIN C-TERMINAL DOMAIN-CONTAINING PROTEIN"/>
    <property type="match status" value="1"/>
</dbReference>
<dbReference type="EMBL" id="OUUZ01000001">
    <property type="protein sequence ID" value="SPQ19250.1"/>
    <property type="molecule type" value="Genomic_DNA"/>
</dbReference>
<feature type="transmembrane region" description="Helical" evidence="2">
    <location>
        <begin position="32"/>
        <end position="55"/>
    </location>
</feature>
<gene>
    <name evidence="3" type="ORF">TT172_LOCUS1669</name>
</gene>
<feature type="region of interest" description="Disordered" evidence="1">
    <location>
        <begin position="1"/>
        <end position="20"/>
    </location>
</feature>
<evidence type="ECO:0000256" key="2">
    <source>
        <dbReference type="SAM" id="Phobius"/>
    </source>
</evidence>
<evidence type="ECO:0000313" key="4">
    <source>
        <dbReference type="Proteomes" id="UP000289323"/>
    </source>
</evidence>
<keyword evidence="2" id="KW-0472">Membrane</keyword>
<dbReference type="GO" id="GO:0000329">
    <property type="term" value="C:fungal-type vacuole membrane"/>
    <property type="evidence" value="ECO:0007669"/>
    <property type="project" value="InterPro"/>
</dbReference>
<dbReference type="AlphaFoldDB" id="A0A3S4C1V1"/>
<dbReference type="Proteomes" id="UP000289323">
    <property type="component" value="Unassembled WGS sequence"/>
</dbReference>
<evidence type="ECO:0000256" key="1">
    <source>
        <dbReference type="SAM" id="MobiDB-lite"/>
    </source>
</evidence>
<evidence type="ECO:0000313" key="3">
    <source>
        <dbReference type="EMBL" id="SPQ19250.1"/>
    </source>
</evidence>
<proteinExistence type="predicted"/>
<dbReference type="InterPro" id="IPR022185">
    <property type="entry name" value="DUF3712"/>
</dbReference>
<dbReference type="InterPro" id="IPR046368">
    <property type="entry name" value="Tag1"/>
</dbReference>
<sequence length="349" mass="37728">MAEVDKPAVSQTENFSGKPRRRGCLGHCARFWWAYLIALAVIVVVVVPCVILVAVPKLAQQKVDEAQFEVDSIVVTNTKTQNLTMAINSVIRTDGSVHATIDAFQGVMYLEDIPSHTPFATLDFPQTTADAFQTVNVSQFLPITDVKALTVFNTWLLANESLRVTVSGDTHVHVRGISRAYPITFKKTLTLSGLNALNGLVVNQSSISLKPDAQGDNFFATVYVPNASPVTFELGNVSFHNYLFGQDIGTVYIDNVILKSGMNVYPLRANISQTPVVNALGQKDFCQGPNQGILPFVLSGKSVVNHGQSLPYFADALAAVNKSVSIDIGTPIKKLLGQSIPCSKNDTSS</sequence>
<keyword evidence="2" id="KW-1133">Transmembrane helix</keyword>
<dbReference type="Pfam" id="PF12505">
    <property type="entry name" value="DUF3712"/>
    <property type="match status" value="1"/>
</dbReference>
<reference evidence="3 4" key="1">
    <citation type="submission" date="2018-04" db="EMBL/GenBank/DDBJ databases">
        <authorList>
            <person name="Huttner S."/>
            <person name="Dainat J."/>
        </authorList>
    </citation>
    <scope>NUCLEOTIDE SEQUENCE [LARGE SCALE GENOMIC DNA]</scope>
</reference>
<dbReference type="PANTHER" id="PTHR35895">
    <property type="entry name" value="CHROMOSOME 16, WHOLE GENOME SHOTGUN SEQUENCE"/>
    <property type="match status" value="1"/>
</dbReference>
<protein>
    <submittedName>
        <fullName evidence="3">Eb9c0414-497c-4c0a-8fa0-db6b30aef97c</fullName>
    </submittedName>
</protein>
<name>A0A3S4C1V1_9PEZI</name>
<keyword evidence="2" id="KW-0812">Transmembrane</keyword>
<accession>A0A3S4C1V1</accession>
<organism evidence="3 4">
    <name type="scientific">Thermothielavioides terrestris</name>
    <dbReference type="NCBI Taxonomy" id="2587410"/>
    <lineage>
        <taxon>Eukaryota</taxon>
        <taxon>Fungi</taxon>
        <taxon>Dikarya</taxon>
        <taxon>Ascomycota</taxon>
        <taxon>Pezizomycotina</taxon>
        <taxon>Sordariomycetes</taxon>
        <taxon>Sordariomycetidae</taxon>
        <taxon>Sordariales</taxon>
        <taxon>Chaetomiaceae</taxon>
        <taxon>Thermothielavioides</taxon>
    </lineage>
</organism>